<keyword evidence="6" id="KW-0966">Cell projection</keyword>
<dbReference type="GO" id="GO:0061512">
    <property type="term" value="P:protein localization to cilium"/>
    <property type="evidence" value="ECO:0007669"/>
    <property type="project" value="TreeGrafter"/>
</dbReference>
<keyword evidence="5" id="KW-0969">Cilium</keyword>
<dbReference type="SUPFAM" id="SSF50978">
    <property type="entry name" value="WD40 repeat-like"/>
    <property type="match status" value="1"/>
</dbReference>
<evidence type="ECO:0000256" key="4">
    <source>
        <dbReference type="ARBA" id="ARBA00022737"/>
    </source>
</evidence>
<feature type="repeat" description="WD" evidence="7">
    <location>
        <begin position="55"/>
        <end position="96"/>
    </location>
</feature>
<evidence type="ECO:0000313" key="9">
    <source>
        <dbReference type="EMBL" id="CAI8013339.1"/>
    </source>
</evidence>
<evidence type="ECO:0000256" key="7">
    <source>
        <dbReference type="PROSITE-ProRule" id="PRU00221"/>
    </source>
</evidence>
<dbReference type="InterPro" id="IPR001680">
    <property type="entry name" value="WD40_rpt"/>
</dbReference>
<dbReference type="InterPro" id="IPR036322">
    <property type="entry name" value="WD40_repeat_dom_sf"/>
</dbReference>
<name>A0AA35RLI9_GEOBA</name>
<feature type="domain" description="IFT122 first beta-propeller" evidence="8">
    <location>
        <begin position="14"/>
        <end position="124"/>
    </location>
</feature>
<keyword evidence="3 7" id="KW-0853">WD repeat</keyword>
<accession>A0AA35RLI9</accession>
<gene>
    <name evidence="9" type="ORF">GBAR_LOCUS8473</name>
</gene>
<dbReference type="GO" id="GO:0035721">
    <property type="term" value="P:intraciliary retrograde transport"/>
    <property type="evidence" value="ECO:0007669"/>
    <property type="project" value="TreeGrafter"/>
</dbReference>
<dbReference type="Pfam" id="PF23381">
    <property type="entry name" value="Beta-prop_IFT122_1st"/>
    <property type="match status" value="1"/>
</dbReference>
<dbReference type="PANTHER" id="PTHR12764:SF4">
    <property type="entry name" value="INTRAFLAGELLAR TRANSPORT PROTEIN 122 HOMOLOG"/>
    <property type="match status" value="1"/>
</dbReference>
<comment type="subcellular location">
    <subcellularLocation>
        <location evidence="1">Cell projection</location>
        <location evidence="1">Cilium</location>
    </subcellularLocation>
</comment>
<organism evidence="9 10">
    <name type="scientific">Geodia barretti</name>
    <name type="common">Barrett's horny sponge</name>
    <dbReference type="NCBI Taxonomy" id="519541"/>
    <lineage>
        <taxon>Eukaryota</taxon>
        <taxon>Metazoa</taxon>
        <taxon>Porifera</taxon>
        <taxon>Demospongiae</taxon>
        <taxon>Heteroscleromorpha</taxon>
        <taxon>Tetractinellida</taxon>
        <taxon>Astrophorina</taxon>
        <taxon>Geodiidae</taxon>
        <taxon>Geodia</taxon>
    </lineage>
</organism>
<evidence type="ECO:0000259" key="8">
    <source>
        <dbReference type="Pfam" id="PF23381"/>
    </source>
</evidence>
<dbReference type="EMBL" id="CASHTH010001255">
    <property type="protein sequence ID" value="CAI8013339.1"/>
    <property type="molecule type" value="Genomic_DNA"/>
</dbReference>
<evidence type="ECO:0000256" key="5">
    <source>
        <dbReference type="ARBA" id="ARBA00023069"/>
    </source>
</evidence>
<keyword evidence="10" id="KW-1185">Reference proteome</keyword>
<dbReference type="GO" id="GO:0097730">
    <property type="term" value="C:non-motile cilium"/>
    <property type="evidence" value="ECO:0007669"/>
    <property type="project" value="TreeGrafter"/>
</dbReference>
<comment type="caution">
    <text evidence="9">The sequence shown here is derived from an EMBL/GenBank/DDBJ whole genome shotgun (WGS) entry which is preliminary data.</text>
</comment>
<dbReference type="Gene3D" id="2.130.10.10">
    <property type="entry name" value="YVTN repeat-like/Quinoprotein amine dehydrogenase"/>
    <property type="match status" value="1"/>
</dbReference>
<dbReference type="PANTHER" id="PTHR12764">
    <property type="entry name" value="WD REPEAT DOMAIN-RELATED"/>
    <property type="match status" value="1"/>
</dbReference>
<dbReference type="SMART" id="SM00320">
    <property type="entry name" value="WD40"/>
    <property type="match status" value="3"/>
</dbReference>
<evidence type="ECO:0000256" key="1">
    <source>
        <dbReference type="ARBA" id="ARBA00004138"/>
    </source>
</evidence>
<dbReference type="InterPro" id="IPR056153">
    <property type="entry name" value="Beta-prop_IFT122_1st"/>
</dbReference>
<protein>
    <recommendedName>
        <fullName evidence="2">Intraflagellar transport protein 122 homolog</fullName>
    </recommendedName>
</protein>
<dbReference type="InterPro" id="IPR015943">
    <property type="entry name" value="WD40/YVTN_repeat-like_dom_sf"/>
</dbReference>
<proteinExistence type="predicted"/>
<dbReference type="InterPro" id="IPR039857">
    <property type="entry name" value="Ift122/121"/>
</dbReference>
<dbReference type="GO" id="GO:0030991">
    <property type="term" value="C:intraciliary transport particle A"/>
    <property type="evidence" value="ECO:0007669"/>
    <property type="project" value="TreeGrafter"/>
</dbReference>
<reference evidence="9" key="1">
    <citation type="submission" date="2023-03" db="EMBL/GenBank/DDBJ databases">
        <authorList>
            <person name="Steffen K."/>
            <person name="Cardenas P."/>
        </authorList>
    </citation>
    <scope>NUCLEOTIDE SEQUENCE</scope>
</reference>
<sequence length="124" mass="13699">MRAVKLWVDNVRDKDQNPQCIYDLAFHPEGKLLIVTAGSRVLVYDSSDGRVQQTLKGHRDLVYCLSYTRDGSRFASGGADKTVIIWDAESGEGVLKYTHNDSIQCLAYSPVSQLLLSCTSSDIG</sequence>
<dbReference type="PROSITE" id="PS50294">
    <property type="entry name" value="WD_REPEATS_REGION"/>
    <property type="match status" value="1"/>
</dbReference>
<keyword evidence="4" id="KW-0677">Repeat</keyword>
<evidence type="ECO:0000256" key="3">
    <source>
        <dbReference type="ARBA" id="ARBA00022574"/>
    </source>
</evidence>
<evidence type="ECO:0000256" key="6">
    <source>
        <dbReference type="ARBA" id="ARBA00023273"/>
    </source>
</evidence>
<evidence type="ECO:0000313" key="10">
    <source>
        <dbReference type="Proteomes" id="UP001174909"/>
    </source>
</evidence>
<dbReference type="GO" id="GO:1905515">
    <property type="term" value="P:non-motile cilium assembly"/>
    <property type="evidence" value="ECO:0007669"/>
    <property type="project" value="TreeGrafter"/>
</dbReference>
<dbReference type="PROSITE" id="PS50082">
    <property type="entry name" value="WD_REPEATS_2"/>
    <property type="match status" value="1"/>
</dbReference>
<dbReference type="AlphaFoldDB" id="A0AA35RLI9"/>
<evidence type="ECO:0000256" key="2">
    <source>
        <dbReference type="ARBA" id="ARBA00019442"/>
    </source>
</evidence>
<dbReference type="Proteomes" id="UP001174909">
    <property type="component" value="Unassembled WGS sequence"/>
</dbReference>